<keyword evidence="6" id="KW-0539">Nucleus</keyword>
<dbReference type="InterPro" id="IPR012423">
    <property type="entry name" value="Eaf7/MRGBP"/>
</dbReference>
<dbReference type="PANTHER" id="PTHR13581">
    <property type="entry name" value="MRG-BINDING PROTEIN"/>
    <property type="match status" value="1"/>
</dbReference>
<keyword evidence="3" id="KW-0156">Chromatin regulator</keyword>
<feature type="compositionally biased region" description="Low complexity" evidence="8">
    <location>
        <begin position="9"/>
        <end position="18"/>
    </location>
</feature>
<dbReference type="HOGENOM" id="CLU_050564_0_0_1"/>
<evidence type="ECO:0000313" key="9">
    <source>
        <dbReference type="EMBL" id="KFH47790.1"/>
    </source>
</evidence>
<evidence type="ECO:0000256" key="8">
    <source>
        <dbReference type="SAM" id="MobiDB-lite"/>
    </source>
</evidence>
<dbReference type="OrthoDB" id="5595141at2759"/>
<evidence type="ECO:0000256" key="5">
    <source>
        <dbReference type="ARBA" id="ARBA00023163"/>
    </source>
</evidence>
<feature type="region of interest" description="Disordered" evidence="8">
    <location>
        <begin position="1"/>
        <end position="46"/>
    </location>
</feature>
<evidence type="ECO:0000256" key="7">
    <source>
        <dbReference type="ARBA" id="ARBA00025178"/>
    </source>
</evidence>
<evidence type="ECO:0000256" key="3">
    <source>
        <dbReference type="ARBA" id="ARBA00022853"/>
    </source>
</evidence>
<dbReference type="Pfam" id="PF07904">
    <property type="entry name" value="Eaf7"/>
    <property type="match status" value="1"/>
</dbReference>
<name>A0A086TEK8_HAPC1</name>
<sequence length="284" mass="31357">MPPRKRARGGAAAATPTPARHEDAMDVDTSQAGEEGAPSPEKQGELKYNDCWTDDQLASLFKGVIRWKPAGMHKHFRMIAISEHLRNHGFDPDHYKHTRIPYIWQKLRTFYNLDIIDERENFDEEESDDRYVEFSLPKAQFYDAMMQRRIADASEAPTSPPELDLDAGPSSSPPKKRKRASTASRTRGTSREDTEEVTDAPSPAGRSTTRGSRGRTRAASAAKAEKTETTEEEEEEGGSSGESGSGDESEGSSEEETTAPSSKATRGGRTRGRGRGRGGRRKRG</sequence>
<dbReference type="GO" id="GO:0006357">
    <property type="term" value="P:regulation of transcription by RNA polymerase II"/>
    <property type="evidence" value="ECO:0007669"/>
    <property type="project" value="TreeGrafter"/>
</dbReference>
<feature type="compositionally biased region" description="Basic residues" evidence="8">
    <location>
        <begin position="266"/>
        <end position="284"/>
    </location>
</feature>
<comment type="subcellular location">
    <subcellularLocation>
        <location evidence="1">Nucleus</location>
    </subcellularLocation>
</comment>
<dbReference type="EMBL" id="JPKY01000007">
    <property type="protein sequence ID" value="KFH47790.1"/>
    <property type="molecule type" value="Genomic_DNA"/>
</dbReference>
<evidence type="ECO:0000256" key="4">
    <source>
        <dbReference type="ARBA" id="ARBA00023015"/>
    </source>
</evidence>
<evidence type="ECO:0000256" key="1">
    <source>
        <dbReference type="ARBA" id="ARBA00004123"/>
    </source>
</evidence>
<dbReference type="GO" id="GO:0005634">
    <property type="term" value="C:nucleus"/>
    <property type="evidence" value="ECO:0007669"/>
    <property type="project" value="UniProtKB-SubCell"/>
</dbReference>
<comment type="caution">
    <text evidence="9">The sequence shown here is derived from an EMBL/GenBank/DDBJ whole genome shotgun (WGS) entry which is preliminary data.</text>
</comment>
<accession>A0A086TEK8</accession>
<feature type="compositionally biased region" description="Low complexity" evidence="8">
    <location>
        <begin position="202"/>
        <end position="222"/>
    </location>
</feature>
<evidence type="ECO:0000313" key="10">
    <source>
        <dbReference type="Proteomes" id="UP000029964"/>
    </source>
</evidence>
<comment type="function">
    <text evidence="7">Component of the NuA4 histone acetyltransferase complex which is involved in transcriptional activation of selected genes principally by acetylation of nucleosomal histone H4 and H2A. The NuA4 complex is also involved in DNA repair.</text>
</comment>
<gene>
    <name evidence="9" type="ORF">ACRE_013450</name>
</gene>
<dbReference type="Proteomes" id="UP000029964">
    <property type="component" value="Unassembled WGS sequence"/>
</dbReference>
<proteinExistence type="inferred from homology"/>
<dbReference type="AlphaFoldDB" id="A0A086TEK8"/>
<feature type="compositionally biased region" description="Acidic residues" evidence="8">
    <location>
        <begin position="245"/>
        <end position="257"/>
    </location>
</feature>
<dbReference type="GO" id="GO:0006325">
    <property type="term" value="P:chromatin organization"/>
    <property type="evidence" value="ECO:0007669"/>
    <property type="project" value="UniProtKB-KW"/>
</dbReference>
<organism evidence="9 10">
    <name type="scientific">Hapsidospora chrysogenum (strain ATCC 11550 / CBS 779.69 / DSM 880 / IAM 14645 / JCM 23072 / IMI 49137)</name>
    <name type="common">Acremonium chrysogenum</name>
    <dbReference type="NCBI Taxonomy" id="857340"/>
    <lineage>
        <taxon>Eukaryota</taxon>
        <taxon>Fungi</taxon>
        <taxon>Dikarya</taxon>
        <taxon>Ascomycota</taxon>
        <taxon>Pezizomycotina</taxon>
        <taxon>Sordariomycetes</taxon>
        <taxon>Hypocreomycetidae</taxon>
        <taxon>Hypocreales</taxon>
        <taxon>Bionectriaceae</taxon>
        <taxon>Hapsidospora</taxon>
    </lineage>
</organism>
<comment type="similarity">
    <text evidence="2">Belongs to the EAF7 family.</text>
</comment>
<keyword evidence="5" id="KW-0804">Transcription</keyword>
<reference evidence="10" key="1">
    <citation type="journal article" date="2014" name="Genome Announc.">
        <title>Genome sequence and annotation of Acremonium chrysogenum, producer of the beta-lactam antibiotic cephalosporin C.</title>
        <authorList>
            <person name="Terfehr D."/>
            <person name="Dahlmann T.A."/>
            <person name="Specht T."/>
            <person name="Zadra I."/>
            <person name="Kuernsteiner H."/>
            <person name="Kueck U."/>
        </authorList>
    </citation>
    <scope>NUCLEOTIDE SEQUENCE [LARGE SCALE GENOMIC DNA]</scope>
    <source>
        <strain evidence="10">ATCC 11550 / CBS 779.69 / DSM 880 / IAM 14645 / JCM 23072 / IMI 49137</strain>
    </source>
</reference>
<dbReference type="GO" id="GO:0035267">
    <property type="term" value="C:NuA4 histone acetyltransferase complex"/>
    <property type="evidence" value="ECO:0007669"/>
    <property type="project" value="TreeGrafter"/>
</dbReference>
<evidence type="ECO:0000256" key="2">
    <source>
        <dbReference type="ARBA" id="ARBA00007117"/>
    </source>
</evidence>
<keyword evidence="10" id="KW-1185">Reference proteome</keyword>
<feature type="region of interest" description="Disordered" evidence="8">
    <location>
        <begin position="152"/>
        <end position="284"/>
    </location>
</feature>
<keyword evidence="4" id="KW-0805">Transcription regulation</keyword>
<dbReference type="STRING" id="857340.A0A086TEK8"/>
<dbReference type="PANTHER" id="PTHR13581:SF5">
    <property type="entry name" value="MRG_MORF4L-BINDING PROTEIN"/>
    <property type="match status" value="1"/>
</dbReference>
<evidence type="ECO:0000256" key="6">
    <source>
        <dbReference type="ARBA" id="ARBA00023242"/>
    </source>
</evidence>
<protein>
    <submittedName>
        <fullName evidence="9">Chromatin modification-related protein-like protein</fullName>
    </submittedName>
</protein>